<organism evidence="2">
    <name type="scientific">Streptomyces haneummycinicus</name>
    <dbReference type="NCBI Taxonomy" id="3074435"/>
    <lineage>
        <taxon>Bacteria</taxon>
        <taxon>Bacillati</taxon>
        <taxon>Actinomycetota</taxon>
        <taxon>Actinomycetes</taxon>
        <taxon>Kitasatosporales</taxon>
        <taxon>Streptomycetaceae</taxon>
        <taxon>Streptomyces</taxon>
    </lineage>
</organism>
<reference evidence="2" key="2">
    <citation type="submission" date="2024-07" db="EMBL/GenBank/DDBJ databases">
        <title>Streptomyces haneummycinica sp. nov., a new antibiotic-producing actinobacterium isolated from marine sediment.</title>
        <authorList>
            <person name="Uemura M."/>
            <person name="Hamada M."/>
            <person name="Hirano S."/>
            <person name="Kobayashi K."/>
            <person name="Ohshiro T."/>
            <person name="Kobayashi T."/>
            <person name="Terahara T."/>
        </authorList>
    </citation>
    <scope>NUCLEOTIDE SEQUENCE</scope>
    <source>
        <strain evidence="2">KM77-8</strain>
    </source>
</reference>
<gene>
    <name evidence="2" type="ORF">SHKM778_18480</name>
</gene>
<evidence type="ECO:0000313" key="2">
    <source>
        <dbReference type="EMBL" id="BFO15460.1"/>
    </source>
</evidence>
<reference evidence="2" key="1">
    <citation type="submission" date="2024-06" db="EMBL/GenBank/DDBJ databases">
        <authorList>
            <consortium name="consrtm"/>
            <person name="Uemura M."/>
            <person name="Terahara T."/>
        </authorList>
    </citation>
    <scope>NUCLEOTIDE SEQUENCE</scope>
    <source>
        <strain evidence="2">KM77-8</strain>
    </source>
</reference>
<proteinExistence type="predicted"/>
<feature type="region of interest" description="Disordered" evidence="1">
    <location>
        <begin position="1"/>
        <end position="68"/>
    </location>
</feature>
<name>A0AAT9HDL2_9ACTN</name>
<evidence type="ECO:0000256" key="1">
    <source>
        <dbReference type="SAM" id="MobiDB-lite"/>
    </source>
</evidence>
<protein>
    <submittedName>
        <fullName evidence="2">Uncharacterized protein</fullName>
    </submittedName>
</protein>
<dbReference type="EMBL" id="AP035768">
    <property type="protein sequence ID" value="BFO15460.1"/>
    <property type="molecule type" value="Genomic_DNA"/>
</dbReference>
<accession>A0AAT9HDL2</accession>
<dbReference type="AlphaFoldDB" id="A0AAT9HDL2"/>
<sequence length="94" mass="9962">MQQPGIEPGDRGLAGTGRAAEDEVVADPGRGQSRRDPLAGVGEQADQVGDLPLDRGEPHHGGELGHRVGRAVVRRSRVATADGRRLRVADVLRQ</sequence>
<feature type="compositionally biased region" description="Basic and acidic residues" evidence="1">
    <location>
        <begin position="52"/>
        <end position="66"/>
    </location>
</feature>